<protein>
    <recommendedName>
        <fullName evidence="8">Carboxylic ester hydrolase</fullName>
        <ecNumber evidence="8">3.1.1.-</ecNumber>
    </recommendedName>
</protein>
<accession>A0AA40CW58</accession>
<dbReference type="PANTHER" id="PTHR33938:SF2">
    <property type="entry name" value="CARBOXYLIC ESTER HYDROLASE"/>
    <property type="match status" value="1"/>
</dbReference>
<dbReference type="InterPro" id="IPR029058">
    <property type="entry name" value="AB_hydrolase_fold"/>
</dbReference>
<evidence type="ECO:0000256" key="8">
    <source>
        <dbReference type="RuleBase" id="RU361238"/>
    </source>
</evidence>
<dbReference type="EC" id="3.1.1.-" evidence="8"/>
<dbReference type="SUPFAM" id="SSF53474">
    <property type="entry name" value="alpha/beta-Hydrolases"/>
    <property type="match status" value="1"/>
</dbReference>
<dbReference type="Pfam" id="PF07519">
    <property type="entry name" value="Tannase"/>
    <property type="match status" value="2"/>
</dbReference>
<comment type="similarity">
    <text evidence="1 8">Belongs to the tannase family.</text>
</comment>
<evidence type="ECO:0000313" key="9">
    <source>
        <dbReference type="EMBL" id="KAK0653720.1"/>
    </source>
</evidence>
<evidence type="ECO:0000313" key="10">
    <source>
        <dbReference type="Proteomes" id="UP001175001"/>
    </source>
</evidence>
<keyword evidence="6" id="KW-0106">Calcium</keyword>
<evidence type="ECO:0000256" key="1">
    <source>
        <dbReference type="ARBA" id="ARBA00006249"/>
    </source>
</evidence>
<dbReference type="GO" id="GO:0046872">
    <property type="term" value="F:metal ion binding"/>
    <property type="evidence" value="ECO:0007669"/>
    <property type="project" value="UniProtKB-KW"/>
</dbReference>
<evidence type="ECO:0000256" key="4">
    <source>
        <dbReference type="ARBA" id="ARBA00022729"/>
    </source>
</evidence>
<organism evidence="9 10">
    <name type="scientific">Lasiodiplodia hormozganensis</name>
    <dbReference type="NCBI Taxonomy" id="869390"/>
    <lineage>
        <taxon>Eukaryota</taxon>
        <taxon>Fungi</taxon>
        <taxon>Dikarya</taxon>
        <taxon>Ascomycota</taxon>
        <taxon>Pezizomycotina</taxon>
        <taxon>Dothideomycetes</taxon>
        <taxon>Dothideomycetes incertae sedis</taxon>
        <taxon>Botryosphaeriales</taxon>
        <taxon>Botryosphaeriaceae</taxon>
        <taxon>Lasiodiplodia</taxon>
    </lineage>
</organism>
<comment type="caution">
    <text evidence="9">The sequence shown here is derived from an EMBL/GenBank/DDBJ whole genome shotgun (WGS) entry which is preliminary data.</text>
</comment>
<dbReference type="InterPro" id="IPR011118">
    <property type="entry name" value="Tannase/feruloyl_esterase"/>
</dbReference>
<sequence>MSNATSLPEGCAVGVEVPSSGNSSYSLALYLPSSWNNRFLAVGNAGYGGFTAWSDIGIYAHYGFAAVSTNTGHDGGFTTSDWALNKESLMDWGWRALHGSVVIGKDLVKSYYDQAATYSYYSSCSTGGRQGLNEIEKFPDDFDGAFVGAPAWWLPHLGIWTSQATLANLPKNSSHHISSTLASAITDEIIRQCDPQDGVKDGIVMEPYSCRFDPNTLLCTPTSNTTNCLQQPQMNTLYKALNDWVDFDQTFIFPVPALGASIGDFIGDDTEPASMGTGFIQHFILNTTNDYDWSTFNYSLVKLAEEINPGEATPNDYDLRPFFNRGGKLIHWHGLADPVIPFGSSLYFYNQVKQALVPHGVDLDESYRFFPIAGMGHCSGSDKSPYYIAGGTQSLTGATHGVPGFEDAEHDGMLALMRWVENGTAPERLVATKYKDDSASNGVQSQRPLCPYPLQAKYISGEITKAESWECKSLY</sequence>
<evidence type="ECO:0000256" key="6">
    <source>
        <dbReference type="ARBA" id="ARBA00022837"/>
    </source>
</evidence>
<keyword evidence="7" id="KW-1015">Disulfide bond</keyword>
<keyword evidence="3" id="KW-0479">Metal-binding</keyword>
<dbReference type="Proteomes" id="UP001175001">
    <property type="component" value="Unassembled WGS sequence"/>
</dbReference>
<proteinExistence type="inferred from homology"/>
<gene>
    <name evidence="9" type="primary">faeB-1_0</name>
    <name evidence="9" type="ORF">DIS24_g5713</name>
</gene>
<keyword evidence="10" id="KW-1185">Reference proteome</keyword>
<keyword evidence="4" id="KW-0732">Signal</keyword>
<evidence type="ECO:0000256" key="3">
    <source>
        <dbReference type="ARBA" id="ARBA00022723"/>
    </source>
</evidence>
<evidence type="ECO:0000256" key="5">
    <source>
        <dbReference type="ARBA" id="ARBA00022801"/>
    </source>
</evidence>
<dbReference type="GO" id="GO:0030600">
    <property type="term" value="F:feruloyl esterase activity"/>
    <property type="evidence" value="ECO:0007669"/>
    <property type="project" value="UniProtKB-ARBA"/>
</dbReference>
<name>A0AA40CW58_9PEZI</name>
<dbReference type="AlphaFoldDB" id="A0AA40CW58"/>
<keyword evidence="2" id="KW-0719">Serine esterase</keyword>
<dbReference type="PANTHER" id="PTHR33938">
    <property type="entry name" value="FERULOYL ESTERASE B-RELATED"/>
    <property type="match status" value="1"/>
</dbReference>
<reference evidence="9" key="1">
    <citation type="submission" date="2023-06" db="EMBL/GenBank/DDBJ databases">
        <title>Multi-omics analyses reveal the molecular pathogenesis toolkit of Lasiodiplodia hormozganensis, a cross-kingdom pathogen.</title>
        <authorList>
            <person name="Felix C."/>
            <person name="Meneses R."/>
            <person name="Goncalves M.F.M."/>
            <person name="Tilleman L."/>
            <person name="Duarte A.S."/>
            <person name="Jorrin-Novo J.V."/>
            <person name="Van De Peer Y."/>
            <person name="Deforce D."/>
            <person name="Van Nieuwerburgh F."/>
            <person name="Esteves A.C."/>
            <person name="Alves A."/>
        </authorList>
    </citation>
    <scope>NUCLEOTIDE SEQUENCE</scope>
    <source>
        <strain evidence="9">CBS 339.90</strain>
    </source>
</reference>
<keyword evidence="5 8" id="KW-0378">Hydrolase</keyword>
<dbReference type="EMBL" id="JAUJDW010000025">
    <property type="protein sequence ID" value="KAK0653720.1"/>
    <property type="molecule type" value="Genomic_DNA"/>
</dbReference>
<evidence type="ECO:0000256" key="7">
    <source>
        <dbReference type="ARBA" id="ARBA00023157"/>
    </source>
</evidence>
<evidence type="ECO:0000256" key="2">
    <source>
        <dbReference type="ARBA" id="ARBA00022487"/>
    </source>
</evidence>